<evidence type="ECO:0000256" key="2">
    <source>
        <dbReference type="ARBA" id="ARBA00010617"/>
    </source>
</evidence>
<dbReference type="Proteomes" id="UP001610335">
    <property type="component" value="Unassembled WGS sequence"/>
</dbReference>
<dbReference type="InterPro" id="IPR050121">
    <property type="entry name" value="Cytochrome_P450_monoxygenase"/>
</dbReference>
<comment type="cofactor">
    <cofactor evidence="1">
        <name>heme</name>
        <dbReference type="ChEBI" id="CHEBI:30413"/>
    </cofactor>
</comment>
<dbReference type="PRINTS" id="PR00385">
    <property type="entry name" value="P450"/>
</dbReference>
<protein>
    <submittedName>
        <fullName evidence="8">Cytochrome P450 monooxygenase</fullName>
    </submittedName>
</protein>
<evidence type="ECO:0000313" key="8">
    <source>
        <dbReference type="EMBL" id="KAL2832949.1"/>
    </source>
</evidence>
<keyword evidence="6 8" id="KW-0503">Monooxygenase</keyword>
<sequence length="535" mass="60230">MGTVSLIGALTGIATHILLYRVGEWDLAAPSIVSTYIILSITLLTLDWTNSFTITTSLGPGWAKQLVLTHITAVYTSMILYRAFFHRLRQFPGPFLARISNFYATYLSAKRLQLFEETERLHKVHGDYVRLGPTELSIINPEAVVALYGPQSQLAKGPWYHVIHPRVSLQTERDKKEHARRRKVWDQGFSSKAIRTYEPRITKYTTQLTSAISQTLDTEINVSKYFNYYSFDVMGDMAFGKSFDMLLNGEDTYFLTSLHADMTSIGLFGHLTWLFPFFKGIPGLNWQYKRFWEFLDGLVGGRVMNEPAVPDVFSWLLRDYNDRPKTAQAQLNLHGDSYLIVVAGSDTTAATLSIIFLYLAANPPLAKQLQSLLDSLPDLSHKNLIEVDLLDGIINEALRLHPAVPSGTQRVTPPEGVTVGGVHIPGGVIVQCPVYSVFRDERNFEKPTEFLPTRWTTEQHLVKNKAVFIPFNAGPYSCAGKQLALMELRCVTAGLMKQFDVTLAEGTSLEEVLGKLRDTFTLVVPELEVVFRRRG</sequence>
<dbReference type="InterPro" id="IPR001128">
    <property type="entry name" value="Cyt_P450"/>
</dbReference>
<name>A0ABR4J0B9_9EURO</name>
<evidence type="ECO:0000256" key="7">
    <source>
        <dbReference type="SAM" id="Phobius"/>
    </source>
</evidence>
<gene>
    <name evidence="8" type="ORF">BDW59DRAFT_94390</name>
</gene>
<evidence type="ECO:0000256" key="5">
    <source>
        <dbReference type="ARBA" id="ARBA00023004"/>
    </source>
</evidence>
<dbReference type="PANTHER" id="PTHR24305">
    <property type="entry name" value="CYTOCHROME P450"/>
    <property type="match status" value="1"/>
</dbReference>
<evidence type="ECO:0000256" key="1">
    <source>
        <dbReference type="ARBA" id="ARBA00001971"/>
    </source>
</evidence>
<evidence type="ECO:0000256" key="3">
    <source>
        <dbReference type="ARBA" id="ARBA00022723"/>
    </source>
</evidence>
<comment type="caution">
    <text evidence="8">The sequence shown here is derived from an EMBL/GenBank/DDBJ whole genome shotgun (WGS) entry which is preliminary data.</text>
</comment>
<dbReference type="PRINTS" id="PR00463">
    <property type="entry name" value="EP450I"/>
</dbReference>
<dbReference type="Pfam" id="PF00067">
    <property type="entry name" value="p450"/>
    <property type="match status" value="1"/>
</dbReference>
<accession>A0ABR4J0B9</accession>
<comment type="similarity">
    <text evidence="2">Belongs to the cytochrome P450 family.</text>
</comment>
<feature type="transmembrane region" description="Helical" evidence="7">
    <location>
        <begin position="6"/>
        <end position="22"/>
    </location>
</feature>
<dbReference type="EMBL" id="JBFXLS010000005">
    <property type="protein sequence ID" value="KAL2832949.1"/>
    <property type="molecule type" value="Genomic_DNA"/>
</dbReference>
<dbReference type="CDD" id="cd11061">
    <property type="entry name" value="CYP67-like"/>
    <property type="match status" value="1"/>
</dbReference>
<evidence type="ECO:0000256" key="6">
    <source>
        <dbReference type="ARBA" id="ARBA00023033"/>
    </source>
</evidence>
<dbReference type="GO" id="GO:0004497">
    <property type="term" value="F:monooxygenase activity"/>
    <property type="evidence" value="ECO:0007669"/>
    <property type="project" value="UniProtKB-KW"/>
</dbReference>
<dbReference type="PANTHER" id="PTHR24305:SF187">
    <property type="entry name" value="P450, PUTATIVE (EUROFUNG)-RELATED"/>
    <property type="match status" value="1"/>
</dbReference>
<keyword evidence="7" id="KW-0812">Transmembrane</keyword>
<feature type="transmembrane region" description="Helical" evidence="7">
    <location>
        <begin position="66"/>
        <end position="85"/>
    </location>
</feature>
<feature type="transmembrane region" description="Helical" evidence="7">
    <location>
        <begin position="27"/>
        <end position="46"/>
    </location>
</feature>
<reference evidence="8 9" key="1">
    <citation type="submission" date="2024-07" db="EMBL/GenBank/DDBJ databases">
        <title>Section-level genome sequencing and comparative genomics of Aspergillus sections Usti and Cavernicolus.</title>
        <authorList>
            <consortium name="Lawrence Berkeley National Laboratory"/>
            <person name="Nybo J.L."/>
            <person name="Vesth T.C."/>
            <person name="Theobald S."/>
            <person name="Frisvad J.C."/>
            <person name="Larsen T.O."/>
            <person name="Kjaerboelling I."/>
            <person name="Rothschild-Mancinelli K."/>
            <person name="Lyhne E.K."/>
            <person name="Kogle M.E."/>
            <person name="Barry K."/>
            <person name="Clum A."/>
            <person name="Na H."/>
            <person name="Ledsgaard L."/>
            <person name="Lin J."/>
            <person name="Lipzen A."/>
            <person name="Kuo A."/>
            <person name="Riley R."/>
            <person name="Mondo S."/>
            <person name="LaButti K."/>
            <person name="Haridas S."/>
            <person name="Pangalinan J."/>
            <person name="Salamov A.A."/>
            <person name="Simmons B.A."/>
            <person name="Magnuson J.K."/>
            <person name="Chen J."/>
            <person name="Drula E."/>
            <person name="Henrissat B."/>
            <person name="Wiebenga A."/>
            <person name="Lubbers R.J."/>
            <person name="Gomes A.C."/>
            <person name="Makela M.R."/>
            <person name="Stajich J."/>
            <person name="Grigoriev I.V."/>
            <person name="Mortensen U.H."/>
            <person name="De vries R.P."/>
            <person name="Baker S.E."/>
            <person name="Andersen M.R."/>
        </authorList>
    </citation>
    <scope>NUCLEOTIDE SEQUENCE [LARGE SCALE GENOMIC DNA]</scope>
    <source>
        <strain evidence="8 9">CBS 600.67</strain>
    </source>
</reference>
<keyword evidence="3" id="KW-0479">Metal-binding</keyword>
<organism evidence="8 9">
    <name type="scientific">Aspergillus cavernicola</name>
    <dbReference type="NCBI Taxonomy" id="176166"/>
    <lineage>
        <taxon>Eukaryota</taxon>
        <taxon>Fungi</taxon>
        <taxon>Dikarya</taxon>
        <taxon>Ascomycota</taxon>
        <taxon>Pezizomycotina</taxon>
        <taxon>Eurotiomycetes</taxon>
        <taxon>Eurotiomycetidae</taxon>
        <taxon>Eurotiales</taxon>
        <taxon>Aspergillaceae</taxon>
        <taxon>Aspergillus</taxon>
        <taxon>Aspergillus subgen. Nidulantes</taxon>
    </lineage>
</organism>
<dbReference type="InterPro" id="IPR036396">
    <property type="entry name" value="Cyt_P450_sf"/>
</dbReference>
<dbReference type="SUPFAM" id="SSF48264">
    <property type="entry name" value="Cytochrome P450"/>
    <property type="match status" value="1"/>
</dbReference>
<keyword evidence="7" id="KW-0472">Membrane</keyword>
<keyword evidence="7" id="KW-1133">Transmembrane helix</keyword>
<keyword evidence="9" id="KW-1185">Reference proteome</keyword>
<proteinExistence type="inferred from homology"/>
<evidence type="ECO:0000313" key="9">
    <source>
        <dbReference type="Proteomes" id="UP001610335"/>
    </source>
</evidence>
<dbReference type="InterPro" id="IPR002401">
    <property type="entry name" value="Cyt_P450_E_grp-I"/>
</dbReference>
<evidence type="ECO:0000256" key="4">
    <source>
        <dbReference type="ARBA" id="ARBA00023002"/>
    </source>
</evidence>
<keyword evidence="5" id="KW-0408">Iron</keyword>
<keyword evidence="4" id="KW-0560">Oxidoreductase</keyword>
<dbReference type="Gene3D" id="1.10.630.10">
    <property type="entry name" value="Cytochrome P450"/>
    <property type="match status" value="1"/>
</dbReference>